<dbReference type="AlphaFoldDB" id="A0AAE0WVE1"/>
<name>A0AAE0WVE1_9PEZI</name>
<evidence type="ECO:0000313" key="2">
    <source>
        <dbReference type="EMBL" id="KAK3678866.1"/>
    </source>
</evidence>
<feature type="region of interest" description="Disordered" evidence="1">
    <location>
        <begin position="1"/>
        <end position="21"/>
    </location>
</feature>
<organism evidence="2 3">
    <name type="scientific">Recurvomyces mirabilis</name>
    <dbReference type="NCBI Taxonomy" id="574656"/>
    <lineage>
        <taxon>Eukaryota</taxon>
        <taxon>Fungi</taxon>
        <taxon>Dikarya</taxon>
        <taxon>Ascomycota</taxon>
        <taxon>Pezizomycotina</taxon>
        <taxon>Dothideomycetes</taxon>
        <taxon>Dothideomycetidae</taxon>
        <taxon>Mycosphaerellales</taxon>
        <taxon>Teratosphaeriaceae</taxon>
        <taxon>Recurvomyces</taxon>
    </lineage>
</organism>
<evidence type="ECO:0000313" key="3">
    <source>
        <dbReference type="Proteomes" id="UP001274830"/>
    </source>
</evidence>
<proteinExistence type="predicted"/>
<dbReference type="EMBL" id="JAUTXT010000003">
    <property type="protein sequence ID" value="KAK3678866.1"/>
    <property type="molecule type" value="Genomic_DNA"/>
</dbReference>
<evidence type="ECO:0000256" key="1">
    <source>
        <dbReference type="SAM" id="MobiDB-lite"/>
    </source>
</evidence>
<keyword evidence="3" id="KW-1185">Reference proteome</keyword>
<gene>
    <name evidence="2" type="ORF">LTR78_001319</name>
</gene>
<protein>
    <submittedName>
        <fullName evidence="2">Uncharacterized protein</fullName>
    </submittedName>
</protein>
<comment type="caution">
    <text evidence="2">The sequence shown here is derived from an EMBL/GenBank/DDBJ whole genome shotgun (WGS) entry which is preliminary data.</text>
</comment>
<accession>A0AAE0WVE1</accession>
<reference evidence="2" key="1">
    <citation type="submission" date="2023-07" db="EMBL/GenBank/DDBJ databases">
        <title>Black Yeasts Isolated from many extreme environments.</title>
        <authorList>
            <person name="Coleine C."/>
            <person name="Stajich J.E."/>
            <person name="Selbmann L."/>
        </authorList>
    </citation>
    <scope>NUCLEOTIDE SEQUENCE</scope>
    <source>
        <strain evidence="2">CCFEE 5485</strain>
    </source>
</reference>
<dbReference type="Proteomes" id="UP001274830">
    <property type="component" value="Unassembled WGS sequence"/>
</dbReference>
<sequence>MPEDTDEPLIPSGANEKPPSGITPLEVPIYCLTKLTTAEKETYRSAITRSGDFDRVFPKFKLWTRDDKGNLHDMYRIWRETGGEESPCHFALFIDRTGVANSTMLAAQPCAYTMLFSPEASDWARENLTSYLNHVDPSGNSSHQVEQEGGQYEGYMEDLVDDILGKRGLTYGRVPAGALRSMWANLDIANMDFLELVEYEGRDLQDGGKVELLEDPEFDTHAVMAKLWAIDLEEKAKERAKANEVPSRL</sequence>